<evidence type="ECO:0000256" key="1">
    <source>
        <dbReference type="SAM" id="MobiDB-lite"/>
    </source>
</evidence>
<dbReference type="HOGENOM" id="CLU_1872605_0_0_4"/>
<dbReference type="Proteomes" id="UP000006697">
    <property type="component" value="Chromosome"/>
</dbReference>
<sequence>MNMLHTLSGPTDPGAARPEDLGYPLDIVTHLSNGEASHILHTQHGRQVQLFIDALQMKQPVSHDVAASFLELLFKDTIPAGASQMAAHMHKSQWEQYLNTPETLDEIARRATVFFNSEEGVELGNFYTRIISRTTD</sequence>
<dbReference type="EMBL" id="CU207211">
    <property type="protein sequence ID" value="CAL60399.1"/>
    <property type="molecule type" value="Genomic_DNA"/>
</dbReference>
<reference evidence="2 3" key="1">
    <citation type="journal article" date="2007" name="PLoS Genet.">
        <title>A tale of two oxidation states: bacterial colonization of arsenic-rich environments.</title>
        <authorList>
            <person name="Muller D."/>
            <person name="Medigue C."/>
            <person name="Koechler S."/>
            <person name="Barbe V."/>
            <person name="Barakat M."/>
            <person name="Talla E."/>
            <person name="Bonnefoy V."/>
            <person name="Krin E."/>
            <person name="Arsene-Ploetze F."/>
            <person name="Carapito C."/>
            <person name="Chandler M."/>
            <person name="Cournoyer B."/>
            <person name="Cruveiller S."/>
            <person name="Dossat C."/>
            <person name="Duval S."/>
            <person name="Heymann M."/>
            <person name="Leize E."/>
            <person name="Lieutaud A."/>
            <person name="Lievremont D."/>
            <person name="Makita Y."/>
            <person name="Mangenot S."/>
            <person name="Nitschke W."/>
            <person name="Ortet P."/>
            <person name="Perdrial N."/>
            <person name="Schoepp B."/>
            <person name="Siguier N."/>
            <person name="Simeonova D.D."/>
            <person name="Rouy Z."/>
            <person name="Segurens B."/>
            <person name="Turlin E."/>
            <person name="Vallenet D."/>
            <person name="Van Dorsselaer A."/>
            <person name="Weiss S."/>
            <person name="Weissenbach J."/>
            <person name="Lett M.C."/>
            <person name="Danchin A."/>
            <person name="Bertin P.N."/>
        </authorList>
    </citation>
    <scope>NUCLEOTIDE SEQUENCE [LARGE SCALE GENOMIC DNA]</scope>
    <source>
        <strain evidence="3">ULPAs1</strain>
    </source>
</reference>
<accession>A4G1L2</accession>
<evidence type="ECO:0000313" key="2">
    <source>
        <dbReference type="EMBL" id="CAL60399.1"/>
    </source>
</evidence>
<protein>
    <submittedName>
        <fullName evidence="2">Uncharacterized protein</fullName>
    </submittedName>
</protein>
<dbReference type="AlphaFoldDB" id="A4G1L2"/>
<dbReference type="KEGG" id="har:HEAR0164"/>
<organism evidence="2 3">
    <name type="scientific">Herminiimonas arsenicoxydans</name>
    <dbReference type="NCBI Taxonomy" id="204773"/>
    <lineage>
        <taxon>Bacteria</taxon>
        <taxon>Pseudomonadati</taxon>
        <taxon>Pseudomonadota</taxon>
        <taxon>Betaproteobacteria</taxon>
        <taxon>Burkholderiales</taxon>
        <taxon>Oxalobacteraceae</taxon>
        <taxon>Herminiimonas</taxon>
    </lineage>
</organism>
<proteinExistence type="predicted"/>
<feature type="region of interest" description="Disordered" evidence="1">
    <location>
        <begin position="1"/>
        <end position="20"/>
    </location>
</feature>
<name>A4G1L2_HERAR</name>
<gene>
    <name evidence="2" type="ordered locus">HEAR0164</name>
</gene>
<evidence type="ECO:0000313" key="3">
    <source>
        <dbReference type="Proteomes" id="UP000006697"/>
    </source>
</evidence>
<keyword evidence="3" id="KW-1185">Reference proteome</keyword>